<geneLocation type="plasmid" evidence="14">
    <name>pCM05</name>
</geneLocation>
<dbReference type="EMBL" id="GQ900474">
    <property type="protein sequence ID" value="ACZ66112.1"/>
    <property type="molecule type" value="Genomic_DNA"/>
</dbReference>
<dbReference type="EMBL" id="GQ900492">
    <property type="protein sequence ID" value="ADA80623.1"/>
    <property type="molecule type" value="Genomic_DNA"/>
</dbReference>
<dbReference type="EMBL" id="GQ900493">
    <property type="protein sequence ID" value="ADA80632.1"/>
    <property type="molecule type" value="Genomic_DNA"/>
</dbReference>
<geneLocation type="plasmid" evidence="25">
    <name>pSK74</name>
</geneLocation>
<evidence type="ECO:0000313" key="6">
    <source>
        <dbReference type="EMBL" id="ACZ68567.1"/>
    </source>
</evidence>
<geneLocation type="plasmid" evidence="24">
    <name>SAP104C</name>
</geneLocation>
<geneLocation type="plasmid" evidence="7">
    <name>SAP064A</name>
</geneLocation>
<reference evidence="28" key="3">
    <citation type="submission" date="2013-07" db="EMBL/GenBank/DDBJ databases">
        <title>Whole genome analysis of a community-acquired methicillin-resistant Staphylococcus aureus ST59 isolate from a case of human sepsis and severe pneumonia in mainland China.</title>
        <authorList>
            <person name="Qu T."/>
            <person name="Feng Y."/>
            <person name="Jiang Y."/>
            <person name="Yu Y."/>
        </authorList>
    </citation>
    <scope>NUCLEOTIDE SEQUENCE</scope>
    <source>
        <strain evidence="28">SA268</strain>
        <plasmid evidence="28">pSA268</plasmid>
    </source>
</reference>
<evidence type="ECO:0000313" key="18">
    <source>
        <dbReference type="EMBL" id="ADA80482.1"/>
    </source>
</evidence>
<geneLocation type="plasmid" evidence="20">
    <name>pSK23</name>
</geneLocation>
<evidence type="ECO:0000256" key="1">
    <source>
        <dbReference type="SAM" id="Phobius"/>
    </source>
</evidence>
<protein>
    <submittedName>
        <fullName evidence="13">Uncharacterized protein</fullName>
    </submittedName>
</protein>
<proteinExistence type="predicted"/>
<dbReference type="EMBL" id="GQ900387">
    <property type="protein sequence ID" value="ADA61676.1"/>
    <property type="molecule type" value="Genomic_DNA"/>
</dbReference>
<dbReference type="EMBL" id="GQ915267">
    <property type="protein sequence ID" value="ADA80993.1"/>
    <property type="molecule type" value="Genomic_DNA"/>
</dbReference>
<feature type="transmembrane region" description="Helical" evidence="1">
    <location>
        <begin position="5"/>
        <end position="23"/>
    </location>
</feature>
<evidence type="ECO:0000313" key="27">
    <source>
        <dbReference type="EMBL" id="ADA81118.1"/>
    </source>
</evidence>
<evidence type="ECO:0000313" key="25">
    <source>
        <dbReference type="EMBL" id="ADA80943.1"/>
    </source>
</evidence>
<geneLocation type="plasmid" evidence="18">
    <name>pSK79</name>
</geneLocation>
<evidence type="ECO:0000313" key="17">
    <source>
        <dbReference type="EMBL" id="ADA80403.1"/>
    </source>
</evidence>
<gene>
    <name evidence="30" type="ORF">BN1321_530001</name>
    <name evidence="28" type="ORF">pSA268_012</name>
    <name evidence="13" type="ORF">SAP012A_025</name>
    <name evidence="14" type="ORF">SAP026A_023</name>
    <name evidence="4" type="ORF">SAP036A_024</name>
    <name evidence="2" type="ORF">SAP038A_025</name>
    <name evidence="3" type="ORF">SAP041A_011</name>
    <name evidence="5" type="ORF">SAP042A_007</name>
    <name evidence="15" type="ORF">SAP048A_028</name>
    <name evidence="6" type="ORF">SAP063A_012</name>
    <name evidence="7" type="ORF">SAP064A_026</name>
    <name evidence="9" type="ORF">SAP066A_005</name>
    <name evidence="10" type="ORF">SAP070B_005</name>
    <name evidence="11" type="ORF">SAP071A_007</name>
    <name evidence="12" type="ORF">SAP071A_011</name>
    <name evidence="8" type="ORF">SAP074A_024</name>
    <name evidence="25" type="ORF">SAP084B_029</name>
    <name evidence="17" type="ORF">SAP085C_004</name>
    <name evidence="26" type="ORF">SAP086A_031</name>
    <name evidence="18" type="ORF">SAP088A_043</name>
    <name evidence="27" type="ORF">SAP090A_019</name>
    <name evidence="19" type="ORF">SAP091A_005</name>
    <name evidence="20" type="ORF">SAP092A_005</name>
    <name evidence="21" type="ORF">SAP093C_038</name>
    <name evidence="22" type="ORF">SAP094B_005</name>
    <name evidence="16" type="ORF">SAP097A_009</name>
    <name evidence="23" type="ORF">SAP101A_005</name>
    <name evidence="24" type="ORF">SAP104C_007</name>
</gene>
<evidence type="ECO:0000313" key="9">
    <source>
        <dbReference type="EMBL" id="ACZ69136.1"/>
    </source>
</evidence>
<evidence type="ECO:0000313" key="31">
    <source>
        <dbReference type="Proteomes" id="UP000039437"/>
    </source>
</evidence>
<evidence type="ECO:0000313" key="28">
    <source>
        <dbReference type="EMBL" id="AHC56296.1"/>
    </source>
</evidence>
<dbReference type="EMBL" id="GQ900398">
    <property type="protein sequence ID" value="ACZ58930.1"/>
    <property type="molecule type" value="Genomic_DNA"/>
</dbReference>
<geneLocation type="plasmid" evidence="9">
    <name>SAP066A</name>
</geneLocation>
<dbReference type="EMBL" id="GQ900485">
    <property type="protein sequence ID" value="ACZ69267.1"/>
    <property type="molecule type" value="Genomic_DNA"/>
</dbReference>
<keyword evidence="1" id="KW-0472">Membrane</keyword>
<name>D2J5Y4_STAAU</name>
<dbReference type="EMBL" id="GQ900401">
    <property type="protein sequence ID" value="ACZ59044.1"/>
    <property type="molecule type" value="Genomic_DNA"/>
</dbReference>
<evidence type="ECO:0000313" key="11">
    <source>
        <dbReference type="EMBL" id="ACZ69263.1"/>
    </source>
</evidence>
<keyword evidence="1" id="KW-0812">Transmembrane</keyword>
<evidence type="ECO:0000313" key="19">
    <source>
        <dbReference type="EMBL" id="ADA80491.1"/>
    </source>
</evidence>
<accession>D2J5Y4</accession>
<dbReference type="EMBL" id="GQ900489">
    <property type="protein sequence ID" value="ADA80482.1"/>
    <property type="molecule type" value="Genomic_DNA"/>
</dbReference>
<geneLocation type="plasmid" evidence="19">
    <name>pSK21</name>
</geneLocation>
<evidence type="ECO:0000313" key="8">
    <source>
        <dbReference type="EMBL" id="ACZ68816.1"/>
    </source>
</evidence>
<dbReference type="EMBL" id="GQ900491">
    <property type="protein sequence ID" value="ADA80538.1"/>
    <property type="molecule type" value="Genomic_DNA"/>
</dbReference>
<evidence type="ECO:0000313" key="2">
    <source>
        <dbReference type="EMBL" id="ACZ58930.1"/>
    </source>
</evidence>
<dbReference type="EMBL" id="GQ900447">
    <property type="protein sequence ID" value="ADA80019.1"/>
    <property type="molecule type" value="Genomic_DNA"/>
</dbReference>
<geneLocation type="plasmid" evidence="29">
    <name>pBU108b</name>
</geneLocation>
<reference evidence="30 31" key="6">
    <citation type="submission" date="2015-04" db="EMBL/GenBank/DDBJ databases">
        <authorList>
            <person name="Syromyatnikov M.Y."/>
            <person name="Popov V.N."/>
        </authorList>
    </citation>
    <scope>NUCLEOTIDE SEQUENCE [LARGE SCALE GENOMIC DNA]</scope>
    <source>
        <strain evidence="30 31">AH1</strain>
    </source>
</reference>
<geneLocation type="plasmid" evidence="15">
    <name>SAP048A</name>
</geneLocation>
<evidence type="ECO:0000313" key="23">
    <source>
        <dbReference type="EMBL" id="ADA80709.1"/>
    </source>
</evidence>
<evidence type="ECO:0000313" key="5">
    <source>
        <dbReference type="EMBL" id="ACZ66112.1"/>
    </source>
</evidence>
<dbReference type="EMBL" id="GQ900484">
    <property type="protein sequence ID" value="ACZ69221.1"/>
    <property type="molecule type" value="Genomic_DNA"/>
</dbReference>
<evidence type="ECO:0000313" key="20">
    <source>
        <dbReference type="EMBL" id="ADA80538.1"/>
    </source>
</evidence>
<evidence type="ECO:0000313" key="7">
    <source>
        <dbReference type="EMBL" id="ACZ68617.1"/>
    </source>
</evidence>
<dbReference type="EMBL" id="KF831356">
    <property type="protein sequence ID" value="AIU96720.1"/>
    <property type="molecule type" value="Genomic_DNA"/>
</dbReference>
<dbReference type="EMBL" id="KF471116">
    <property type="protein sequence ID" value="AHC56296.1"/>
    <property type="molecule type" value="Genomic_DNA"/>
</dbReference>
<dbReference type="EMBL" id="GQ900485">
    <property type="protein sequence ID" value="ACZ69263.1"/>
    <property type="molecule type" value="Genomic_DNA"/>
</dbReference>
<keyword evidence="1" id="KW-1133">Transmembrane helix</keyword>
<dbReference type="AlphaFoldDB" id="D2J5Y4"/>
<dbReference type="EMBL" id="GQ900418">
    <property type="protein sequence ID" value="ACZ68567.1"/>
    <property type="molecule type" value="Genomic_DNA"/>
</dbReference>
<evidence type="ECO:0000313" key="24">
    <source>
        <dbReference type="EMBL" id="ADA80826.1"/>
    </source>
</evidence>
<evidence type="ECO:0000313" key="16">
    <source>
        <dbReference type="EMBL" id="ADA80019.1"/>
    </source>
</evidence>
<reference evidence="13" key="1">
    <citation type="submission" date="2009-08" db="EMBL/GenBank/DDBJ databases">
        <authorList>
            <person name="Gill J."/>
            <person name="Borman J."/>
            <person name="Shetty J."/>
            <person name="Hostetler J."/>
            <person name="Durkin S."/>
            <person name="Montgomery B."/>
        </authorList>
    </citation>
    <scope>NUCLEOTIDE SEQUENCE</scope>
    <source>
        <strain evidence="8">433</strain>
        <strain evidence="11">C00704</strain>
        <strain evidence="5">C33S</strain>
        <strain evidence="3">C57S</strain>
        <strain evidence="13">CDC31</strain>
        <strain evidence="14">CM05</strain>
        <strain evidence="9">EMRSA-17</strain>
        <strain evidence="6">EMRSA-2</strain>
        <strain evidence="7">EMRSA-3</strain>
        <strain evidence="15">NE 3809</strain>
        <strain evidence="10">S54</strain>
        <strain evidence="26">SK1011</strain>
        <strain evidence="16">SK1027</strain>
        <strain evidence="25">SK1064</strain>
        <strain evidence="18">SK1215</strain>
        <strain evidence="17">SK1396</strain>
        <strain evidence="21">SK1529</strain>
        <strain evidence="27">SK1700</strain>
        <strain evidence="19">SK413</strain>
        <strain evidence="22">SK449</strain>
        <strain evidence="23">SK6522</strain>
        <strain evidence="20">SK654</strain>
        <strain evidence="24">SK6575</strain>
        <strain evidence="2">WL6N</strain>
        <strain evidence="4">WSPP</strain>
        <plasmid evidence="14">pCM05</plasmid>
        <plasmid evidence="19">pSK21</plasmid>
        <plasmid evidence="20">pSK23</plasmid>
        <plasmid evidence="27">pSK53</plasmid>
        <plasmid evidence="22">pSK57</plasmid>
        <plasmid evidence="17">pSK59</plasmid>
        <plasmid evidence="26">pSK60</plasmid>
        <plasmid evidence="16">pSK67</plasmid>
        <plasmid evidence="25">pSK74</plasmid>
        <plasmid evidence="18">pSK79</plasmid>
        <plasmid evidence="21">pSK80</plasmid>
        <plasmid evidence="2">pWBG744</plasmid>
        <plasmid evidence="4">pWBG756</plasmid>
        <plasmid evidence="3">pWBG759</plasmid>
        <plasmid evidence="5">pWBG761</plasmid>
        <plasmid evidence="13">SAP012A</plasmid>
        <plasmid evidence="15">SAP048A</plasmid>
        <plasmid evidence="6">SAP063A</plasmid>
        <plasmid evidence="7">SAP064A</plasmid>
        <plasmid evidence="9">SAP066A</plasmid>
        <plasmid evidence="10">SAP070B</plasmid>
        <plasmid evidence="11">SAP071A</plasmid>
        <plasmid evidence="8">SAP074A</plasmid>
        <plasmid evidence="23">SAP101A</plasmid>
        <plasmid evidence="24">SAP104C</plasmid>
    </source>
</reference>
<dbReference type="Proteomes" id="UP000039437">
    <property type="component" value="Unassembled WGS sequence"/>
</dbReference>
<reference evidence="13" key="2">
    <citation type="submission" date="2009-12" db="EMBL/GenBank/DDBJ databases">
        <authorList>
            <person name="Summers A.O."/>
            <person name="Shearer J."/>
            <person name="Wireman J."/>
        </authorList>
    </citation>
    <scope>NUCLEOTIDE SEQUENCE</scope>
    <source>
        <strain evidence="8">433</strain>
        <strain evidence="11">C00704</strain>
        <strain evidence="5">C33S</strain>
        <strain evidence="3">C57S</strain>
        <strain evidence="13">CDC31</strain>
        <strain evidence="14">CM05</strain>
        <strain evidence="9">EMRSA-17</strain>
        <strain evidence="6">EMRSA-2</strain>
        <strain evidence="7">EMRSA-3</strain>
        <strain evidence="15">NE 3809</strain>
        <strain evidence="10">S54</strain>
        <strain evidence="26">SK1011</strain>
        <strain evidence="16">SK1027</strain>
        <strain evidence="25">SK1064</strain>
        <strain evidence="18">SK1215</strain>
        <strain evidence="17">SK1396</strain>
        <strain evidence="21">SK1529</strain>
        <strain evidence="27">SK1700</strain>
        <strain evidence="19">SK413</strain>
        <strain evidence="22">SK449</strain>
        <strain evidence="23">SK6522</strain>
        <strain evidence="20">SK654</strain>
        <strain evidence="24">SK6575</strain>
        <strain evidence="2">WL6N</strain>
        <strain evidence="4">WSPP</strain>
        <plasmid evidence="14">pCM05</plasmid>
        <plasmid evidence="19">pSK21</plasmid>
        <plasmid evidence="20">pSK23</plasmid>
        <plasmid evidence="27">pSK53</plasmid>
        <plasmid evidence="22">pSK57</plasmid>
        <plasmid evidence="17">pSK59</plasmid>
        <plasmid evidence="26">pSK60</plasmid>
        <plasmid evidence="16">pSK67</plasmid>
        <plasmid evidence="25">pSK74</plasmid>
        <plasmid evidence="18">pSK79</plasmid>
        <plasmid evidence="21">pSK80</plasmid>
        <plasmid evidence="2">pWBG744</plasmid>
        <plasmid evidence="4">pWBG756</plasmid>
        <plasmid evidence="3">pWBG759</plasmid>
        <plasmid evidence="5">pWBG761</plasmid>
        <plasmid evidence="13">SAP012A</plasmid>
        <plasmid evidence="15">SAP048A</plasmid>
        <plasmid evidence="6">SAP063A</plasmid>
        <plasmid evidence="7">SAP064A</plasmid>
        <plasmid evidence="9">SAP066A</plasmid>
        <plasmid evidence="10">SAP070B</plasmid>
        <plasmid evidence="11">SAP071A</plasmid>
        <plasmid evidence="8">SAP074A</plasmid>
        <plasmid evidence="23">SAP101A</plasmid>
        <plasmid evidence="24">SAP104C</plasmid>
    </source>
</reference>
<geneLocation type="plasmid" evidence="11">
    <name>SAP071A</name>
</geneLocation>
<evidence type="ECO:0000313" key="22">
    <source>
        <dbReference type="EMBL" id="ADA80632.1"/>
    </source>
</evidence>
<geneLocation type="plasmid" evidence="16">
    <name>pSK67</name>
</geneLocation>
<reference evidence="29" key="4">
    <citation type="submission" date="2013-10" db="EMBL/GenBank/DDBJ databases">
        <authorList>
            <person name="Utter B.D."/>
            <person name="Schuch R."/>
            <person name="Winer B.Y."/>
            <person name="Verratti K."/>
            <person name="Bishop-Lilly K."/>
            <person name="Sozhamannan S."/>
            <person name="Fischetti V.A."/>
        </authorList>
    </citation>
    <scope>NUCLEOTIDE SEQUENCE</scope>
    <source>
        <strain evidence="29">A960649</strain>
        <plasmid evidence="29">pBU108b</plasmid>
    </source>
</reference>
<evidence type="ECO:0000313" key="26">
    <source>
        <dbReference type="EMBL" id="ADA80993.1"/>
    </source>
</evidence>
<evidence type="ECO:0000313" key="21">
    <source>
        <dbReference type="EMBL" id="ADA80623.1"/>
    </source>
</evidence>
<evidence type="ECO:0000313" key="15">
    <source>
        <dbReference type="EMBL" id="ADA61883.1"/>
    </source>
</evidence>
<dbReference type="EMBL" id="GQ900490">
    <property type="protein sequence ID" value="ADA80491.1"/>
    <property type="molecule type" value="Genomic_DNA"/>
</dbReference>
<geneLocation type="plasmid" evidence="23">
    <name>SAP101A</name>
</geneLocation>
<geneLocation type="plasmid" evidence="6">
    <name>SAP063A</name>
</geneLocation>
<evidence type="ECO:0000313" key="4">
    <source>
        <dbReference type="EMBL" id="ACZ66096.1"/>
    </source>
</evidence>
<dbReference type="EMBL" id="GQ900472">
    <property type="protein sequence ID" value="ACZ66096.1"/>
    <property type="molecule type" value="Genomic_DNA"/>
</dbReference>
<geneLocation type="plasmid" evidence="13">
    <name>SAP012A</name>
</geneLocation>
<evidence type="ECO:0000313" key="30">
    <source>
        <dbReference type="EMBL" id="CRI21644.1"/>
    </source>
</evidence>
<organism evidence="13">
    <name type="scientific">Staphylococcus aureus</name>
    <dbReference type="NCBI Taxonomy" id="1280"/>
    <lineage>
        <taxon>Bacteria</taxon>
        <taxon>Bacillati</taxon>
        <taxon>Bacillota</taxon>
        <taxon>Bacilli</taxon>
        <taxon>Bacillales</taxon>
        <taxon>Staphylococcaceae</taxon>
        <taxon>Staphylococcus</taxon>
    </lineage>
</organism>
<keyword evidence="13" id="KW-0614">Plasmid</keyword>
<geneLocation type="plasmid" evidence="22">
    <name>pSK57</name>
</geneLocation>
<reference evidence="29" key="5">
    <citation type="journal article" date="2014" name="PLoS ONE">
        <title>Beyond the Chromosome: The Prevalence of Unique Extra-Chromosomal Bacteriophages with Integrated Virulence Genes in Pathogenic Staphylococcus aureus.</title>
        <authorList>
            <person name="Utter B."/>
            <person name="Deutsch D.R."/>
            <person name="Schuch R."/>
            <person name="Winer B.Y."/>
            <person name="Verratti K."/>
            <person name="Bishop-Lilly K."/>
            <person name="Sozhamannan S."/>
            <person name="Fischetti V.A."/>
        </authorList>
    </citation>
    <scope>NUCLEOTIDE SEQUENCE</scope>
    <source>
        <strain evidence="29">A960649</strain>
        <plasmid evidence="29">pBU108b</plasmid>
    </source>
</reference>
<evidence type="ECO:0000313" key="10">
    <source>
        <dbReference type="EMBL" id="ACZ69221.1"/>
    </source>
</evidence>
<dbReference type="EMBL" id="GQ900498">
    <property type="protein sequence ID" value="ADA80826.1"/>
    <property type="molecule type" value="Genomic_DNA"/>
</dbReference>
<evidence type="ECO:0000313" key="3">
    <source>
        <dbReference type="EMBL" id="ACZ59044.1"/>
    </source>
</evidence>
<evidence type="ECO:0000313" key="13">
    <source>
        <dbReference type="EMBL" id="ADA61265.1"/>
    </source>
</evidence>
<geneLocation type="plasmid" evidence="4">
    <name>pWBG756</name>
</geneLocation>
<dbReference type="EMBL" id="GQ900482">
    <property type="protein sequence ID" value="ACZ69136.1"/>
    <property type="molecule type" value="Genomic_DNA"/>
</dbReference>
<geneLocation type="plasmid" evidence="27">
    <name>pSK53</name>
</geneLocation>
<dbReference type="EMBL" id="GQ915266">
    <property type="protein sequence ID" value="ADA80943.1"/>
    <property type="molecule type" value="Genomic_DNA"/>
</dbReference>
<dbReference type="EMBL" id="GQ900419">
    <property type="protein sequence ID" value="ACZ68617.1"/>
    <property type="molecule type" value="Genomic_DNA"/>
</dbReference>
<geneLocation type="plasmid" evidence="21">
    <name>pSK80</name>
</geneLocation>
<dbReference type="EMBL" id="CVOQ01000049">
    <property type="protein sequence ID" value="CRI21644.1"/>
    <property type="molecule type" value="Genomic_DNA"/>
</dbReference>
<dbReference type="EMBL" id="GQ915270">
    <property type="protein sequence ID" value="ADA81118.1"/>
    <property type="molecule type" value="Genomic_DNA"/>
</dbReference>
<geneLocation type="plasmid" evidence="28">
    <name>pSA268</name>
</geneLocation>
<dbReference type="EMBL" id="GQ900488">
    <property type="protein sequence ID" value="ADA80403.1"/>
    <property type="molecule type" value="Genomic_DNA"/>
</dbReference>
<sequence length="54" mass="6819">MKRSLFILQIILGIFLLFFIYKQMNQNHLDTWFILYTVFFIFFSSWFDKHYKKS</sequence>
<geneLocation type="plasmid" evidence="3">
    <name>pWBG759</name>
</geneLocation>
<geneLocation type="plasmid" evidence="8">
    <name>SAP074A</name>
</geneLocation>
<geneLocation type="plasmid" evidence="26">
    <name>pSK60</name>
</geneLocation>
<evidence type="ECO:0000313" key="12">
    <source>
        <dbReference type="EMBL" id="ACZ69267.1"/>
    </source>
</evidence>
<geneLocation type="plasmid" evidence="2">
    <name>pWBG744</name>
</geneLocation>
<dbReference type="EMBL" id="GQ900426">
    <property type="protein sequence ID" value="ACZ68816.1"/>
    <property type="molecule type" value="Genomic_DNA"/>
</dbReference>
<geneLocation type="plasmid" evidence="10">
    <name>SAP070B</name>
</geneLocation>
<dbReference type="EMBL" id="GQ900406">
    <property type="protein sequence ID" value="ADA61883.1"/>
    <property type="molecule type" value="Genomic_DNA"/>
</dbReference>
<feature type="transmembrane region" description="Helical" evidence="1">
    <location>
        <begin position="29"/>
        <end position="47"/>
    </location>
</feature>
<geneLocation type="plasmid" evidence="5">
    <name>pWBG761</name>
</geneLocation>
<evidence type="ECO:0000313" key="29">
    <source>
        <dbReference type="EMBL" id="AIU96720.1"/>
    </source>
</evidence>
<dbReference type="EMBL" id="GQ900377">
    <property type="protein sequence ID" value="ADA61265.1"/>
    <property type="molecule type" value="Genomic_DNA"/>
</dbReference>
<geneLocation type="plasmid" evidence="17">
    <name>pSK59</name>
</geneLocation>
<dbReference type="EMBL" id="GQ900495">
    <property type="protein sequence ID" value="ADA80709.1"/>
    <property type="molecule type" value="Genomic_DNA"/>
</dbReference>
<evidence type="ECO:0000313" key="14">
    <source>
        <dbReference type="EMBL" id="ADA61676.1"/>
    </source>
</evidence>